<dbReference type="Proteomes" id="UP000023561">
    <property type="component" value="Unassembled WGS sequence"/>
</dbReference>
<evidence type="ECO:0000313" key="2">
    <source>
        <dbReference type="Proteomes" id="UP000023561"/>
    </source>
</evidence>
<dbReference type="InterPro" id="IPR039421">
    <property type="entry name" value="Type_1_exporter"/>
</dbReference>
<dbReference type="InterPro" id="IPR027417">
    <property type="entry name" value="P-loop_NTPase"/>
</dbReference>
<dbReference type="AlphaFoldDB" id="A0A023DF66"/>
<name>A0A023DF66_9BACL</name>
<protein>
    <submittedName>
        <fullName evidence="1">Uncharacterized protein</fullName>
    </submittedName>
</protein>
<comment type="caution">
    <text evidence="1">The sequence shown here is derived from an EMBL/GenBank/DDBJ whole genome shotgun (WGS) entry which is preliminary data.</text>
</comment>
<proteinExistence type="predicted"/>
<dbReference type="EMBL" id="BAWO01000029">
    <property type="protein sequence ID" value="GAJ39895.1"/>
    <property type="molecule type" value="Genomic_DNA"/>
</dbReference>
<dbReference type="Gene3D" id="3.40.50.300">
    <property type="entry name" value="P-loop containing nucleotide triphosphate hydrolases"/>
    <property type="match status" value="1"/>
</dbReference>
<organism evidence="1 2">
    <name type="scientific">Parageobacillus caldoxylosilyticus NBRC 107762</name>
    <dbReference type="NCBI Taxonomy" id="1220594"/>
    <lineage>
        <taxon>Bacteria</taxon>
        <taxon>Bacillati</taxon>
        <taxon>Bacillota</taxon>
        <taxon>Bacilli</taxon>
        <taxon>Bacillales</taxon>
        <taxon>Anoxybacillaceae</taxon>
        <taxon>Saccharococcus</taxon>
    </lineage>
</organism>
<accession>A0A023DF66</accession>
<evidence type="ECO:0000313" key="1">
    <source>
        <dbReference type="EMBL" id="GAJ39895.1"/>
    </source>
</evidence>
<dbReference type="GO" id="GO:0034040">
    <property type="term" value="F:ATPase-coupled lipid transmembrane transporter activity"/>
    <property type="evidence" value="ECO:0007669"/>
    <property type="project" value="TreeGrafter"/>
</dbReference>
<reference evidence="1 2" key="1">
    <citation type="submission" date="2014-04" db="EMBL/GenBank/DDBJ databases">
        <title>Whole genome shotgun sequence of Geobacillus caldoxylosilyticus NBRC 107762.</title>
        <authorList>
            <person name="Hosoyama A."/>
            <person name="Hosoyama Y."/>
            <person name="Katano-Makiyama Y."/>
            <person name="Tsuchikane K."/>
            <person name="Ohji S."/>
            <person name="Ichikawa N."/>
            <person name="Yamazoe A."/>
            <person name="Fujita N."/>
        </authorList>
    </citation>
    <scope>NUCLEOTIDE SEQUENCE [LARGE SCALE GENOMIC DNA]</scope>
    <source>
        <strain evidence="1 2">NBRC 107762</strain>
    </source>
</reference>
<dbReference type="SUPFAM" id="SSF52540">
    <property type="entry name" value="P-loop containing nucleoside triphosphate hydrolases"/>
    <property type="match status" value="1"/>
</dbReference>
<dbReference type="PANTHER" id="PTHR24221">
    <property type="entry name" value="ATP-BINDING CASSETTE SUB-FAMILY B"/>
    <property type="match status" value="1"/>
</dbReference>
<dbReference type="PANTHER" id="PTHR24221:SF654">
    <property type="entry name" value="ATP-BINDING CASSETTE SUB-FAMILY B MEMBER 6"/>
    <property type="match status" value="1"/>
</dbReference>
<sequence length="72" mass="8087">MKILRLIPMRYQTIISEGGSNLSGGKRQRLALARALIGKPIYLVARRGDCALDTVTERKIDDAIQQLNYTKL</sequence>
<gene>
    <name evidence="1" type="ORF">GCA01S_029_00730</name>
</gene>
<keyword evidence="2" id="KW-1185">Reference proteome</keyword>